<dbReference type="AlphaFoldDB" id="A0A5E4B2J9"/>
<accession>A0A5E4B2J9</accession>
<keyword evidence="2" id="KW-0472">Membrane</keyword>
<reference evidence="3" key="1">
    <citation type="submission" date="2019-04" db="EMBL/GenBank/DDBJ databases">
        <authorList>
            <person name="Alioto T."/>
            <person name="Alioto T."/>
        </authorList>
    </citation>
    <scope>NUCLEOTIDE SEQUENCE [LARGE SCALE GENOMIC DNA]</scope>
</reference>
<evidence type="ECO:0000256" key="2">
    <source>
        <dbReference type="SAM" id="Phobius"/>
    </source>
</evidence>
<keyword evidence="2" id="KW-0812">Transmembrane</keyword>
<protein>
    <submittedName>
        <fullName evidence="3">Uncharacterized protein</fullName>
    </submittedName>
</protein>
<keyword evidence="2" id="KW-1133">Transmembrane helix</keyword>
<comment type="caution">
    <text evidence="3">The sequence shown here is derived from an EMBL/GenBank/DDBJ whole genome shotgun (WGS) entry which is preliminary data.</text>
</comment>
<organism evidence="3 4">
    <name type="scientific">Marmota monax</name>
    <name type="common">Woodchuck</name>
    <dbReference type="NCBI Taxonomy" id="9995"/>
    <lineage>
        <taxon>Eukaryota</taxon>
        <taxon>Metazoa</taxon>
        <taxon>Chordata</taxon>
        <taxon>Craniata</taxon>
        <taxon>Vertebrata</taxon>
        <taxon>Euteleostomi</taxon>
        <taxon>Mammalia</taxon>
        <taxon>Eutheria</taxon>
        <taxon>Euarchontoglires</taxon>
        <taxon>Glires</taxon>
        <taxon>Rodentia</taxon>
        <taxon>Sciuromorpha</taxon>
        <taxon>Sciuridae</taxon>
        <taxon>Xerinae</taxon>
        <taxon>Marmotini</taxon>
        <taxon>Marmota</taxon>
    </lineage>
</organism>
<proteinExistence type="predicted"/>
<gene>
    <name evidence="3" type="ORF">MONAX_5E022234</name>
</gene>
<dbReference type="EMBL" id="CABDUW010000244">
    <property type="protein sequence ID" value="VTJ63814.1"/>
    <property type="molecule type" value="Genomic_DNA"/>
</dbReference>
<evidence type="ECO:0000313" key="4">
    <source>
        <dbReference type="Proteomes" id="UP000335636"/>
    </source>
</evidence>
<dbReference type="Proteomes" id="UP000335636">
    <property type="component" value="Unassembled WGS sequence"/>
</dbReference>
<evidence type="ECO:0000313" key="3">
    <source>
        <dbReference type="EMBL" id="VTJ63814.1"/>
    </source>
</evidence>
<feature type="transmembrane region" description="Helical" evidence="2">
    <location>
        <begin position="62"/>
        <end position="82"/>
    </location>
</feature>
<sequence>MGWGTAFLFPATAPAGLPCPGDSGTLSPSHPLAVSTYRGLGPWGPQDWVGPPPSTTPDEGCLRYFVLGTMAALVALVLNVFYPLAMPAFGGEQLWALGLSVHLMGEGGDVAPALAEHPRRSEPAPPGCQAACWAAPNPCPHILLQGLGPGQAPEVAPTRTAPERFIPPVDRPAPTYSNMEEVD</sequence>
<keyword evidence="4" id="KW-1185">Reference proteome</keyword>
<evidence type="ECO:0000256" key="1">
    <source>
        <dbReference type="SAM" id="MobiDB-lite"/>
    </source>
</evidence>
<name>A0A5E4B2J9_MARMO</name>
<feature type="region of interest" description="Disordered" evidence="1">
    <location>
        <begin position="150"/>
        <end position="183"/>
    </location>
</feature>